<evidence type="ECO:0000256" key="3">
    <source>
        <dbReference type="ARBA" id="ARBA00022989"/>
    </source>
</evidence>
<feature type="transmembrane region" description="Helical" evidence="6">
    <location>
        <begin position="129"/>
        <end position="149"/>
    </location>
</feature>
<accession>A0AAC9HQ74</accession>
<dbReference type="SUPFAM" id="SSF90123">
    <property type="entry name" value="ABC transporter transmembrane region"/>
    <property type="match status" value="1"/>
</dbReference>
<dbReference type="PANTHER" id="PTHR43394">
    <property type="entry name" value="ATP-DEPENDENT PERMEASE MDL1, MITOCHONDRIAL"/>
    <property type="match status" value="1"/>
</dbReference>
<evidence type="ECO:0000256" key="2">
    <source>
        <dbReference type="ARBA" id="ARBA00022692"/>
    </source>
</evidence>
<protein>
    <submittedName>
        <fullName evidence="9">ABC-type multidrug transport system, ATPase and permease component</fullName>
    </submittedName>
</protein>
<dbReference type="InterPro" id="IPR003439">
    <property type="entry name" value="ABC_transporter-like_ATP-bd"/>
</dbReference>
<feature type="domain" description="ABC transporter" evidence="7">
    <location>
        <begin position="218"/>
        <end position="522"/>
    </location>
</feature>
<feature type="domain" description="ABC transmembrane type-1" evidence="8">
    <location>
        <begin position="1"/>
        <end position="272"/>
    </location>
</feature>
<dbReference type="InterPro" id="IPR039421">
    <property type="entry name" value="Type_1_exporter"/>
</dbReference>
<dbReference type="GO" id="GO:0016887">
    <property type="term" value="F:ATP hydrolysis activity"/>
    <property type="evidence" value="ECO:0007669"/>
    <property type="project" value="InterPro"/>
</dbReference>
<feature type="transmembrane region" description="Helical" evidence="6">
    <location>
        <begin position="247"/>
        <end position="264"/>
    </location>
</feature>
<evidence type="ECO:0000259" key="7">
    <source>
        <dbReference type="PROSITE" id="PS50893"/>
    </source>
</evidence>
<dbReference type="GO" id="GO:0015421">
    <property type="term" value="F:ABC-type oligopeptide transporter activity"/>
    <property type="evidence" value="ECO:0007669"/>
    <property type="project" value="TreeGrafter"/>
</dbReference>
<dbReference type="SUPFAM" id="SSF52540">
    <property type="entry name" value="P-loop containing nucleoside triphosphate hydrolases"/>
    <property type="match status" value="1"/>
</dbReference>
<evidence type="ECO:0000259" key="8">
    <source>
        <dbReference type="PROSITE" id="PS50929"/>
    </source>
</evidence>
<dbReference type="Gene3D" id="3.40.50.300">
    <property type="entry name" value="P-loop containing nucleotide triphosphate hydrolases"/>
    <property type="match status" value="1"/>
</dbReference>
<dbReference type="PROSITE" id="PS50929">
    <property type="entry name" value="ABC_TM1F"/>
    <property type="match status" value="1"/>
</dbReference>
<evidence type="ECO:0000256" key="6">
    <source>
        <dbReference type="SAM" id="Phobius"/>
    </source>
</evidence>
<dbReference type="Pfam" id="PF00005">
    <property type="entry name" value="ABC_tran"/>
    <property type="match status" value="1"/>
</dbReference>
<dbReference type="KEGG" id="ahm:TL08_13990"/>
<name>A0AAC9HQ74_9PSEU</name>
<proteinExistence type="predicted"/>
<dbReference type="GO" id="GO:0005886">
    <property type="term" value="C:plasma membrane"/>
    <property type="evidence" value="ECO:0007669"/>
    <property type="project" value="UniProtKB-SubCell"/>
</dbReference>
<keyword evidence="10" id="KW-1185">Reference proteome</keyword>
<feature type="region of interest" description="Disordered" evidence="5">
    <location>
        <begin position="520"/>
        <end position="545"/>
    </location>
</feature>
<comment type="subcellular location">
    <subcellularLocation>
        <location evidence="1">Cell membrane</location>
        <topology evidence="1">Multi-pass membrane protein</topology>
    </subcellularLocation>
</comment>
<feature type="transmembrane region" description="Helical" evidence="6">
    <location>
        <begin position="24"/>
        <end position="47"/>
    </location>
</feature>
<keyword evidence="4 6" id="KW-0472">Membrane</keyword>
<dbReference type="Pfam" id="PF00664">
    <property type="entry name" value="ABC_membrane"/>
    <property type="match status" value="1"/>
</dbReference>
<organism evidence="9 10">
    <name type="scientific">Actinoalloteichus hymeniacidonis</name>
    <dbReference type="NCBI Taxonomy" id="340345"/>
    <lineage>
        <taxon>Bacteria</taxon>
        <taxon>Bacillati</taxon>
        <taxon>Actinomycetota</taxon>
        <taxon>Actinomycetes</taxon>
        <taxon>Pseudonocardiales</taxon>
        <taxon>Pseudonocardiaceae</taxon>
        <taxon>Actinoalloteichus</taxon>
    </lineage>
</organism>
<dbReference type="EMBL" id="CP014859">
    <property type="protein sequence ID" value="AOS63612.1"/>
    <property type="molecule type" value="Genomic_DNA"/>
</dbReference>
<dbReference type="Gene3D" id="1.20.1560.10">
    <property type="entry name" value="ABC transporter type 1, transmembrane domain"/>
    <property type="match status" value="1"/>
</dbReference>
<feature type="transmembrane region" description="Helical" evidence="6">
    <location>
        <begin position="104"/>
        <end position="123"/>
    </location>
</feature>
<dbReference type="GO" id="GO:0005524">
    <property type="term" value="F:ATP binding"/>
    <property type="evidence" value="ECO:0007669"/>
    <property type="project" value="InterPro"/>
</dbReference>
<evidence type="ECO:0000256" key="1">
    <source>
        <dbReference type="ARBA" id="ARBA00004651"/>
    </source>
</evidence>
<reference evidence="10" key="1">
    <citation type="submission" date="2016-03" db="EMBL/GenBank/DDBJ databases">
        <title>Complete genome sequence of the type strain Actinoalloteichus hymeniacidonis DSM 45092.</title>
        <authorList>
            <person name="Schaffert L."/>
            <person name="Albersmeier A."/>
            <person name="Winkler A."/>
            <person name="Kalinowski J."/>
            <person name="Zotchev S."/>
            <person name="Ruckert C."/>
        </authorList>
    </citation>
    <scope>NUCLEOTIDE SEQUENCE [LARGE SCALE GENOMIC DNA]</scope>
    <source>
        <strain evidence="10">HPA177(T) (DSM 45092(T))</strain>
    </source>
</reference>
<evidence type="ECO:0000313" key="9">
    <source>
        <dbReference type="EMBL" id="AOS63612.1"/>
    </source>
</evidence>
<evidence type="ECO:0000313" key="10">
    <source>
        <dbReference type="Proteomes" id="UP000095210"/>
    </source>
</evidence>
<evidence type="ECO:0000256" key="4">
    <source>
        <dbReference type="ARBA" id="ARBA00023136"/>
    </source>
</evidence>
<dbReference type="CDD" id="cd07346">
    <property type="entry name" value="ABC_6TM_exporters"/>
    <property type="match status" value="1"/>
</dbReference>
<dbReference type="PANTHER" id="PTHR43394:SF1">
    <property type="entry name" value="ATP-BINDING CASSETTE SUB-FAMILY B MEMBER 10, MITOCHONDRIAL"/>
    <property type="match status" value="1"/>
</dbReference>
<dbReference type="Proteomes" id="UP000095210">
    <property type="component" value="Chromosome"/>
</dbReference>
<dbReference type="InterPro" id="IPR036640">
    <property type="entry name" value="ABC1_TM_sf"/>
</dbReference>
<sequence length="545" mass="58088">MLCLMLPAYLLSRAVDDGLRAGDLTALSWWTASILAITLINALLGLMRHRTMTLLRMDVSLRTVQLVTRHTTRLGAALSRKVTTGEVVTIGATDLTHIGHAMTALGPGLGAVAAYLGVAAVLLSISPLLAVVVLLGVPLLCLAVGPLLNRLQTTQTRYREQQGALSNRAGDIVAGLRVLCGIGGKDEFAHRYRTASAALQAEGMHVSAVSSWIQALSTGLPSLFLIAVTWLAARMVIAGEITVGEMIAVYGYVAALIVPVYFLIEGAGDLASGLVACRRVTAVLALTPLVDDHPDPLPGPTEPAVLHDPESGVTIAPGSFTVLVTARRDEALPVMDRLARRIDSESTWGDTPLNRMSLTETRSRILLADDDAYLFAGTLRDIVTAGRQHDDDTVTDALHTAAADDILLGLPHGLDSTVQTQGRDLSGGQQQRLRLSRAVLAEPEVLLLVEPTSAVDAHTEAAIARRLHTARTGSTTLVATTSPLMLDHADQVVLLDAGRVHATGDHRDLLATNAHYRRLVQRDDDQQPITITHPEKTPHTEGAAR</sequence>
<keyword evidence="2 6" id="KW-0812">Transmembrane</keyword>
<dbReference type="InterPro" id="IPR011527">
    <property type="entry name" value="ABC1_TM_dom"/>
</dbReference>
<keyword evidence="3 6" id="KW-1133">Transmembrane helix</keyword>
<dbReference type="AlphaFoldDB" id="A0AAC9HQ74"/>
<dbReference type="InterPro" id="IPR027417">
    <property type="entry name" value="P-loop_NTPase"/>
</dbReference>
<feature type="compositionally biased region" description="Basic and acidic residues" evidence="5">
    <location>
        <begin position="533"/>
        <end position="545"/>
    </location>
</feature>
<gene>
    <name evidence="9" type="ORF">TL08_13990</name>
</gene>
<dbReference type="PROSITE" id="PS00211">
    <property type="entry name" value="ABC_TRANSPORTER_1"/>
    <property type="match status" value="1"/>
</dbReference>
<dbReference type="PROSITE" id="PS50893">
    <property type="entry name" value="ABC_TRANSPORTER_2"/>
    <property type="match status" value="1"/>
</dbReference>
<evidence type="ECO:0000256" key="5">
    <source>
        <dbReference type="SAM" id="MobiDB-lite"/>
    </source>
</evidence>
<dbReference type="InterPro" id="IPR017871">
    <property type="entry name" value="ABC_transporter-like_CS"/>
</dbReference>